<sequence>MFPAGVIVVFCLLFVIGSLVKPGCLRDLEGF</sequence>
<organism evidence="1 2">
    <name type="scientific">Pichia kudriavzevii</name>
    <name type="common">Yeast</name>
    <name type="synonym">Issatchenkia orientalis</name>
    <dbReference type="NCBI Taxonomy" id="4909"/>
    <lineage>
        <taxon>Eukaryota</taxon>
        <taxon>Fungi</taxon>
        <taxon>Dikarya</taxon>
        <taxon>Ascomycota</taxon>
        <taxon>Saccharomycotina</taxon>
        <taxon>Pichiomycetes</taxon>
        <taxon>Pichiales</taxon>
        <taxon>Pichiaceae</taxon>
        <taxon>Pichia</taxon>
    </lineage>
</organism>
<name>A0A099NRH1_PICKU</name>
<gene>
    <name evidence="1" type="ORF">JL09_g5685</name>
</gene>
<reference evidence="2" key="1">
    <citation type="journal article" date="2014" name="Microb. Cell Fact.">
        <title>Exploiting Issatchenkia orientalis SD108 for succinic acid production.</title>
        <authorList>
            <person name="Xiao H."/>
            <person name="Shao Z."/>
            <person name="Jiang Y."/>
            <person name="Dole S."/>
            <person name="Zhao H."/>
        </authorList>
    </citation>
    <scope>NUCLEOTIDE SEQUENCE [LARGE SCALE GENOMIC DNA]</scope>
    <source>
        <strain evidence="2">SD108</strain>
    </source>
</reference>
<protein>
    <submittedName>
        <fullName evidence="1">Uncharacterized protein</fullName>
    </submittedName>
</protein>
<dbReference type="EMBL" id="JQFK01000905">
    <property type="protein sequence ID" value="KGK35165.1"/>
    <property type="molecule type" value="Genomic_DNA"/>
</dbReference>
<comment type="caution">
    <text evidence="1">The sequence shown here is derived from an EMBL/GenBank/DDBJ whole genome shotgun (WGS) entry which is preliminary data.</text>
</comment>
<dbReference type="HOGENOM" id="CLU_3399530_0_0_1"/>
<evidence type="ECO:0000313" key="2">
    <source>
        <dbReference type="Proteomes" id="UP000029867"/>
    </source>
</evidence>
<accession>A0A099NRH1</accession>
<evidence type="ECO:0000313" key="1">
    <source>
        <dbReference type="EMBL" id="KGK35165.1"/>
    </source>
</evidence>
<dbReference type="AlphaFoldDB" id="A0A099NRH1"/>
<proteinExistence type="predicted"/>
<dbReference type="Proteomes" id="UP000029867">
    <property type="component" value="Unassembled WGS sequence"/>
</dbReference>